<reference evidence="2" key="1">
    <citation type="submission" date="2016-12" db="EMBL/GenBank/DDBJ databases">
        <authorList>
            <person name="Brunel B."/>
        </authorList>
    </citation>
    <scope>NUCLEOTIDE SEQUENCE [LARGE SCALE GENOMIC DNA]</scope>
</reference>
<dbReference type="InterPro" id="IPR011660">
    <property type="entry name" value="VapB-like"/>
</dbReference>
<keyword evidence="2" id="KW-1185">Reference proteome</keyword>
<evidence type="ECO:0000313" key="1">
    <source>
        <dbReference type="EMBL" id="SJM32983.1"/>
    </source>
</evidence>
<dbReference type="RefSeq" id="WP_123149806.1">
    <property type="nucleotide sequence ID" value="NZ_FUIG01000041.1"/>
</dbReference>
<organism evidence="1 2">
    <name type="scientific">Mesorhizobium delmotii</name>
    <dbReference type="NCBI Taxonomy" id="1631247"/>
    <lineage>
        <taxon>Bacteria</taxon>
        <taxon>Pseudomonadati</taxon>
        <taxon>Pseudomonadota</taxon>
        <taxon>Alphaproteobacteria</taxon>
        <taxon>Hyphomicrobiales</taxon>
        <taxon>Phyllobacteriaceae</taxon>
        <taxon>Mesorhizobium</taxon>
    </lineage>
</organism>
<evidence type="ECO:0008006" key="3">
    <source>
        <dbReference type="Google" id="ProtNLM"/>
    </source>
</evidence>
<accession>A0A2P9AP95</accession>
<dbReference type="AlphaFoldDB" id="A0A2P9AP95"/>
<dbReference type="EMBL" id="FUIG01000041">
    <property type="protein sequence ID" value="SJM32983.1"/>
    <property type="molecule type" value="Genomic_DNA"/>
</dbReference>
<dbReference type="Proteomes" id="UP000245698">
    <property type="component" value="Unassembled WGS sequence"/>
</dbReference>
<protein>
    <recommendedName>
        <fullName evidence="3">Histidinol dehydrogenase</fullName>
    </recommendedName>
</protein>
<evidence type="ECO:0000313" key="2">
    <source>
        <dbReference type="Proteomes" id="UP000245698"/>
    </source>
</evidence>
<sequence length="84" mass="9464">MSLYIRDNEVDALARQLQSAIRAPTKTEAVRIALKRELERANAVLPLSERIKKYQDAASALGPDDPTFDMKKFMDEAWGEPDVS</sequence>
<dbReference type="Pfam" id="PF07704">
    <property type="entry name" value="PSK_trans_fac"/>
    <property type="match status" value="1"/>
</dbReference>
<name>A0A2P9AP95_9HYPH</name>
<gene>
    <name evidence="1" type="ORF">BQ8482_330118</name>
</gene>
<proteinExistence type="predicted"/>